<gene>
    <name evidence="2" type="ORF">H5411_35350</name>
</gene>
<accession>A0A8E2B8K0</accession>
<dbReference type="CDD" id="cd00531">
    <property type="entry name" value="NTF2_like"/>
    <property type="match status" value="1"/>
</dbReference>
<evidence type="ECO:0000313" key="2">
    <source>
        <dbReference type="EMBL" id="MBB2504407.1"/>
    </source>
</evidence>
<sequence length="158" mass="18327">METTEALLRETADRLAIMEAKAAYCRYSDYLDVEGMLSVFTPDCEFRYGPDEDVIVGLDAIREWYHREVDRTVASLHLVANFEIDFVSPDRANSRCALHSWKRFRDQPEDRRRYVHYVEQWVRTGAGWKQARLEYQVIGETGTAEARGREHLGGDHAA</sequence>
<dbReference type="Proteomes" id="UP000550260">
    <property type="component" value="Unassembled WGS sequence"/>
</dbReference>
<dbReference type="SUPFAM" id="SSF54427">
    <property type="entry name" value="NTF2-like"/>
    <property type="match status" value="1"/>
</dbReference>
<feature type="domain" description="SnoaL-like" evidence="1">
    <location>
        <begin position="9"/>
        <end position="132"/>
    </location>
</feature>
<dbReference type="InterPro" id="IPR032710">
    <property type="entry name" value="NTF2-like_dom_sf"/>
</dbReference>
<dbReference type="EMBL" id="JACJHR010000072">
    <property type="protein sequence ID" value="MBB2504407.1"/>
    <property type="molecule type" value="Genomic_DNA"/>
</dbReference>
<name>A0A8E2B8K0_9PSEU</name>
<dbReference type="Gene3D" id="3.10.450.50">
    <property type="match status" value="1"/>
</dbReference>
<proteinExistence type="predicted"/>
<evidence type="ECO:0000313" key="3">
    <source>
        <dbReference type="Proteomes" id="UP000550260"/>
    </source>
</evidence>
<organism evidence="2 3">
    <name type="scientific">Amycolatopsis echigonensis</name>
    <dbReference type="NCBI Taxonomy" id="2576905"/>
    <lineage>
        <taxon>Bacteria</taxon>
        <taxon>Bacillati</taxon>
        <taxon>Actinomycetota</taxon>
        <taxon>Actinomycetes</taxon>
        <taxon>Pseudonocardiales</taxon>
        <taxon>Pseudonocardiaceae</taxon>
        <taxon>Amycolatopsis</taxon>
    </lineage>
</organism>
<evidence type="ECO:0000259" key="1">
    <source>
        <dbReference type="Pfam" id="PF13577"/>
    </source>
</evidence>
<reference evidence="2 3" key="1">
    <citation type="submission" date="2020-08" db="EMBL/GenBank/DDBJ databases">
        <title>Amycolatopsis echigonensis JCM 21831.</title>
        <authorList>
            <person name="Tedsree N."/>
            <person name="Kuncharoen N."/>
            <person name="Likhitwitayawuid K."/>
            <person name="Tanasupawat S."/>
        </authorList>
    </citation>
    <scope>NUCLEOTIDE SEQUENCE [LARGE SCALE GENOMIC DNA]</scope>
    <source>
        <strain evidence="2 3">JCM 21831</strain>
    </source>
</reference>
<dbReference type="InterPro" id="IPR037401">
    <property type="entry name" value="SnoaL-like"/>
</dbReference>
<dbReference type="Pfam" id="PF13577">
    <property type="entry name" value="SnoaL_4"/>
    <property type="match status" value="1"/>
</dbReference>
<dbReference type="AlphaFoldDB" id="A0A8E2B8K0"/>
<comment type="caution">
    <text evidence="2">The sequence shown here is derived from an EMBL/GenBank/DDBJ whole genome shotgun (WGS) entry which is preliminary data.</text>
</comment>
<protein>
    <submittedName>
        <fullName evidence="2">Nuclear transport factor 2 family protein</fullName>
    </submittedName>
</protein>
<dbReference type="RefSeq" id="WP_183126319.1">
    <property type="nucleotide sequence ID" value="NZ_JACJHR010000072.1"/>
</dbReference>